<dbReference type="InterPro" id="IPR050921">
    <property type="entry name" value="T4SS_GSP_E_ATPase"/>
</dbReference>
<sequence>MGTDTRLNDNLRHNLGPAINAALQDPAVVEIALNPDGVLWIERVGEPMARLGEMSPGQAKIVIALVASSLGTTATTEQPVVEGELPIDGSRFEGVIPPVVAAPVFTIRRRASQIFTLDEYEASGIMPAQVRATVLDAVARRKNILVVGSTGSGKTTLVNAIIAAMADLCPADRLVIMEDTSELQSASPNTVFLRTSPNVSMRDLLRATMRLRPDRILVGEVRGGEALDLLKAWNTGHDGGVATVHAGSARGGLTRLEELIGEVSQMPMPRLIAGAVDLILFIRRARQGREVAQAAWLKDYDFPTQTYALEAIYDADA</sequence>
<protein>
    <submittedName>
        <fullName evidence="3">P-type conjugative transfer ATPase TrbB</fullName>
    </submittedName>
</protein>
<dbReference type="CDD" id="cd01130">
    <property type="entry name" value="VirB11-like_ATPase"/>
    <property type="match status" value="1"/>
</dbReference>
<gene>
    <name evidence="3" type="primary">trbB</name>
    <name evidence="3" type="ORF">KPS_000939</name>
</gene>
<dbReference type="Gene3D" id="3.30.450.90">
    <property type="match status" value="1"/>
</dbReference>
<evidence type="ECO:0000313" key="4">
    <source>
        <dbReference type="Proteomes" id="UP001180616"/>
    </source>
</evidence>
<feature type="domain" description="Bacterial type II secretion system protein E" evidence="2">
    <location>
        <begin position="77"/>
        <end position="280"/>
    </location>
</feature>
<dbReference type="PANTHER" id="PTHR30486:SF6">
    <property type="entry name" value="TYPE IV PILUS RETRACTATION ATPASE PILT"/>
    <property type="match status" value="1"/>
</dbReference>
<dbReference type="InterPro" id="IPR014149">
    <property type="entry name" value="Conjug-transfer_TrbB"/>
</dbReference>
<proteinExistence type="inferred from homology"/>
<evidence type="ECO:0000259" key="2">
    <source>
        <dbReference type="Pfam" id="PF00437"/>
    </source>
</evidence>
<name>A0ABY9R3M2_9BACT</name>
<dbReference type="Gene3D" id="3.40.50.300">
    <property type="entry name" value="P-loop containing nucleotide triphosphate hydrolases"/>
    <property type="match status" value="1"/>
</dbReference>
<dbReference type="NCBIfam" id="TIGR02782">
    <property type="entry name" value="TrbB_P"/>
    <property type="match status" value="1"/>
</dbReference>
<organism evidence="3 4">
    <name type="scientific">Nitratidesulfovibrio liaohensis</name>
    <dbReference type="NCBI Taxonomy" id="2604158"/>
    <lineage>
        <taxon>Bacteria</taxon>
        <taxon>Pseudomonadati</taxon>
        <taxon>Thermodesulfobacteriota</taxon>
        <taxon>Desulfovibrionia</taxon>
        <taxon>Desulfovibrionales</taxon>
        <taxon>Desulfovibrionaceae</taxon>
        <taxon>Nitratidesulfovibrio</taxon>
    </lineage>
</organism>
<dbReference type="Proteomes" id="UP001180616">
    <property type="component" value="Chromosome"/>
</dbReference>
<comment type="similarity">
    <text evidence="1">Belongs to the GSP E family.</text>
</comment>
<accession>A0ABY9R3M2</accession>
<evidence type="ECO:0000256" key="1">
    <source>
        <dbReference type="ARBA" id="ARBA00006611"/>
    </source>
</evidence>
<dbReference type="PANTHER" id="PTHR30486">
    <property type="entry name" value="TWITCHING MOTILITY PROTEIN PILT"/>
    <property type="match status" value="1"/>
</dbReference>
<reference evidence="3" key="1">
    <citation type="submission" date="2023-09" db="EMBL/GenBank/DDBJ databases">
        <authorList>
            <consortium name="CW5 consortium"/>
            <person name="Lu C.-W."/>
        </authorList>
    </citation>
    <scope>NUCLEOTIDE SEQUENCE</scope>
    <source>
        <strain evidence="3">KPS</strain>
    </source>
</reference>
<evidence type="ECO:0000313" key="3">
    <source>
        <dbReference type="EMBL" id="WMW66371.1"/>
    </source>
</evidence>
<dbReference type="InterPro" id="IPR027417">
    <property type="entry name" value="P-loop_NTPase"/>
</dbReference>
<dbReference type="Pfam" id="PF00437">
    <property type="entry name" value="T2SSE"/>
    <property type="match status" value="1"/>
</dbReference>
<dbReference type="SUPFAM" id="SSF52540">
    <property type="entry name" value="P-loop containing nucleoside triphosphate hydrolases"/>
    <property type="match status" value="1"/>
</dbReference>
<dbReference type="RefSeq" id="WP_309542275.1">
    <property type="nucleotide sequence ID" value="NZ_CP133659.1"/>
</dbReference>
<keyword evidence="4" id="KW-1185">Reference proteome</keyword>
<dbReference type="EMBL" id="CP133659">
    <property type="protein sequence ID" value="WMW66371.1"/>
    <property type="molecule type" value="Genomic_DNA"/>
</dbReference>
<dbReference type="InterPro" id="IPR001482">
    <property type="entry name" value="T2SS/T4SS_dom"/>
</dbReference>